<dbReference type="PROSITE" id="PS00075">
    <property type="entry name" value="DHFR_1"/>
    <property type="match status" value="1"/>
</dbReference>
<feature type="compositionally biased region" description="Basic and acidic residues" evidence="9">
    <location>
        <begin position="120"/>
        <end position="131"/>
    </location>
</feature>
<evidence type="ECO:0000256" key="4">
    <source>
        <dbReference type="ARBA" id="ARBA00022563"/>
    </source>
</evidence>
<evidence type="ECO:0000313" key="11">
    <source>
        <dbReference type="EMBL" id="MBA2897846.1"/>
    </source>
</evidence>
<dbReference type="Proteomes" id="UP000530928">
    <property type="component" value="Unassembled WGS sequence"/>
</dbReference>
<dbReference type="SUPFAM" id="SSF53597">
    <property type="entry name" value="Dihydrofolate reductase-like"/>
    <property type="match status" value="1"/>
</dbReference>
<dbReference type="AlphaFoldDB" id="A0A7W0CV03"/>
<dbReference type="RefSeq" id="WP_181616524.1">
    <property type="nucleotide sequence ID" value="NZ_BAABAM010000016.1"/>
</dbReference>
<sequence>MIGLVWAQASNGVIGRDGTLPWHLPEDLKHFRTLTAGTTVLMGRRTWESLPPRFRPLPGRRNLVLSRSQQEGVETFPDLRQALAVASGDVWVIGGAAVYQAALPFADRIVVTEIREAFEGDTRAPELRRPPDSVGDWQESSTGLHYRFLNWDGHSAEKAP</sequence>
<dbReference type="PANTHER" id="PTHR48069:SF3">
    <property type="entry name" value="DIHYDROFOLATE REDUCTASE"/>
    <property type="match status" value="1"/>
</dbReference>
<accession>A0A7W0CV03</accession>
<evidence type="ECO:0000256" key="6">
    <source>
        <dbReference type="ARBA" id="ARBA00023002"/>
    </source>
</evidence>
<keyword evidence="5 7" id="KW-0521">NADP</keyword>
<keyword evidence="4 7" id="KW-0554">One-carbon metabolism</keyword>
<comment type="catalytic activity">
    <reaction evidence="7">
        <text>(6S)-5,6,7,8-tetrahydrofolate + NADP(+) = 7,8-dihydrofolate + NADPH + H(+)</text>
        <dbReference type="Rhea" id="RHEA:15009"/>
        <dbReference type="ChEBI" id="CHEBI:15378"/>
        <dbReference type="ChEBI" id="CHEBI:57451"/>
        <dbReference type="ChEBI" id="CHEBI:57453"/>
        <dbReference type="ChEBI" id="CHEBI:57783"/>
        <dbReference type="ChEBI" id="CHEBI:58349"/>
        <dbReference type="EC" id="1.5.1.3"/>
    </reaction>
</comment>
<dbReference type="GO" id="GO:0046655">
    <property type="term" value="P:folic acid metabolic process"/>
    <property type="evidence" value="ECO:0007669"/>
    <property type="project" value="TreeGrafter"/>
</dbReference>
<name>A0A7W0CV03_9ACTN</name>
<dbReference type="PROSITE" id="PS51330">
    <property type="entry name" value="DHFR_2"/>
    <property type="match status" value="1"/>
</dbReference>
<dbReference type="PANTHER" id="PTHR48069">
    <property type="entry name" value="DIHYDROFOLATE REDUCTASE"/>
    <property type="match status" value="1"/>
</dbReference>
<organism evidence="11 12">
    <name type="scientific">Nonomuraea soli</name>
    <dbReference type="NCBI Taxonomy" id="1032476"/>
    <lineage>
        <taxon>Bacteria</taxon>
        <taxon>Bacillati</taxon>
        <taxon>Actinomycetota</taxon>
        <taxon>Actinomycetes</taxon>
        <taxon>Streptosporangiales</taxon>
        <taxon>Streptosporangiaceae</taxon>
        <taxon>Nonomuraea</taxon>
    </lineage>
</organism>
<evidence type="ECO:0000313" key="12">
    <source>
        <dbReference type="Proteomes" id="UP000530928"/>
    </source>
</evidence>
<dbReference type="EMBL" id="JACDUR010000014">
    <property type="protein sequence ID" value="MBA2897846.1"/>
    <property type="molecule type" value="Genomic_DNA"/>
</dbReference>
<feature type="domain" description="DHFR" evidence="10">
    <location>
        <begin position="1"/>
        <end position="160"/>
    </location>
</feature>
<dbReference type="PIRSF" id="PIRSF000194">
    <property type="entry name" value="DHFR"/>
    <property type="match status" value="1"/>
</dbReference>
<evidence type="ECO:0000256" key="1">
    <source>
        <dbReference type="ARBA" id="ARBA00004903"/>
    </source>
</evidence>
<proteinExistence type="inferred from homology"/>
<evidence type="ECO:0000256" key="5">
    <source>
        <dbReference type="ARBA" id="ARBA00022857"/>
    </source>
</evidence>
<evidence type="ECO:0000256" key="3">
    <source>
        <dbReference type="ARBA" id="ARBA00012856"/>
    </source>
</evidence>
<dbReference type="InterPro" id="IPR001796">
    <property type="entry name" value="DHFR_dom"/>
</dbReference>
<dbReference type="GO" id="GO:0005829">
    <property type="term" value="C:cytosol"/>
    <property type="evidence" value="ECO:0007669"/>
    <property type="project" value="TreeGrafter"/>
</dbReference>
<comment type="similarity">
    <text evidence="2 7 8">Belongs to the dihydrofolate reductase family.</text>
</comment>
<evidence type="ECO:0000256" key="2">
    <source>
        <dbReference type="ARBA" id="ARBA00009539"/>
    </source>
</evidence>
<dbReference type="Pfam" id="PF00186">
    <property type="entry name" value="DHFR_1"/>
    <property type="match status" value="1"/>
</dbReference>
<comment type="caution">
    <text evidence="11">The sequence shown here is derived from an EMBL/GenBank/DDBJ whole genome shotgun (WGS) entry which is preliminary data.</text>
</comment>
<dbReference type="Gene3D" id="3.40.430.10">
    <property type="entry name" value="Dihydrofolate Reductase, subunit A"/>
    <property type="match status" value="1"/>
</dbReference>
<comment type="pathway">
    <text evidence="1 7">Cofactor biosynthesis; tetrahydrofolate biosynthesis; 5,6,7,8-tetrahydrofolate from 7,8-dihydrofolate: step 1/1.</text>
</comment>
<dbReference type="EC" id="1.5.1.3" evidence="3 7"/>
<evidence type="ECO:0000256" key="9">
    <source>
        <dbReference type="SAM" id="MobiDB-lite"/>
    </source>
</evidence>
<evidence type="ECO:0000256" key="7">
    <source>
        <dbReference type="PIRNR" id="PIRNR000194"/>
    </source>
</evidence>
<dbReference type="GO" id="GO:0046654">
    <property type="term" value="P:tetrahydrofolate biosynthetic process"/>
    <property type="evidence" value="ECO:0007669"/>
    <property type="project" value="UniProtKB-UniPathway"/>
</dbReference>
<keyword evidence="6 7" id="KW-0560">Oxidoreductase</keyword>
<dbReference type="CDD" id="cd00209">
    <property type="entry name" value="DHFR"/>
    <property type="match status" value="1"/>
</dbReference>
<dbReference type="GO" id="GO:0050661">
    <property type="term" value="F:NADP binding"/>
    <property type="evidence" value="ECO:0007669"/>
    <property type="project" value="InterPro"/>
</dbReference>
<reference evidence="11 12" key="1">
    <citation type="submission" date="2020-07" db="EMBL/GenBank/DDBJ databases">
        <title>Genomic Encyclopedia of Type Strains, Phase IV (KMG-IV): sequencing the most valuable type-strain genomes for metagenomic binning, comparative biology and taxonomic classification.</title>
        <authorList>
            <person name="Goeker M."/>
        </authorList>
    </citation>
    <scope>NUCLEOTIDE SEQUENCE [LARGE SCALE GENOMIC DNA]</scope>
    <source>
        <strain evidence="11 12">DSM 45533</strain>
    </source>
</reference>
<keyword evidence="12" id="KW-1185">Reference proteome</keyword>
<dbReference type="InterPro" id="IPR024072">
    <property type="entry name" value="DHFR-like_dom_sf"/>
</dbReference>
<evidence type="ECO:0000256" key="8">
    <source>
        <dbReference type="RuleBase" id="RU004474"/>
    </source>
</evidence>
<feature type="region of interest" description="Disordered" evidence="9">
    <location>
        <begin position="120"/>
        <end position="139"/>
    </location>
</feature>
<dbReference type="UniPathway" id="UPA00077">
    <property type="reaction ID" value="UER00158"/>
</dbReference>
<gene>
    <name evidence="11" type="ORF">HNR30_009252</name>
</gene>
<dbReference type="GO" id="GO:0004146">
    <property type="term" value="F:dihydrofolate reductase activity"/>
    <property type="evidence" value="ECO:0007669"/>
    <property type="project" value="UniProtKB-EC"/>
</dbReference>
<dbReference type="InterPro" id="IPR017925">
    <property type="entry name" value="DHFR_CS"/>
</dbReference>
<dbReference type="GO" id="GO:0046452">
    <property type="term" value="P:dihydrofolate metabolic process"/>
    <property type="evidence" value="ECO:0007669"/>
    <property type="project" value="TreeGrafter"/>
</dbReference>
<dbReference type="InterPro" id="IPR012259">
    <property type="entry name" value="DHFR"/>
</dbReference>
<evidence type="ECO:0000259" key="10">
    <source>
        <dbReference type="PROSITE" id="PS51330"/>
    </source>
</evidence>
<comment type="function">
    <text evidence="7">Key enzyme in folate metabolism. Catalyzes an essential reaction for de novo glycine and purine synthesis, and for DNA precursor synthesis.</text>
</comment>
<dbReference type="PRINTS" id="PR00070">
    <property type="entry name" value="DHFR"/>
</dbReference>
<protein>
    <recommendedName>
        <fullName evidence="3 7">Dihydrofolate reductase</fullName>
        <ecNumber evidence="3 7">1.5.1.3</ecNumber>
    </recommendedName>
</protein>
<dbReference type="GO" id="GO:0006730">
    <property type="term" value="P:one-carbon metabolic process"/>
    <property type="evidence" value="ECO:0007669"/>
    <property type="project" value="UniProtKB-KW"/>
</dbReference>